<evidence type="ECO:0000259" key="7">
    <source>
        <dbReference type="SMART" id="SM01005"/>
    </source>
</evidence>
<dbReference type="NCBIfam" id="TIGR00492">
    <property type="entry name" value="alr"/>
    <property type="match status" value="1"/>
</dbReference>
<feature type="active site" description="Proton acceptor; specific for D-alanine" evidence="4">
    <location>
        <position position="52"/>
    </location>
</feature>
<dbReference type="EMBL" id="SOAW01000001">
    <property type="protein sequence ID" value="TDT34234.1"/>
    <property type="molecule type" value="Genomic_DNA"/>
</dbReference>
<dbReference type="Gene3D" id="2.40.37.10">
    <property type="entry name" value="Lyase, Ornithine Decarboxylase, Chain A, domain 1"/>
    <property type="match status" value="1"/>
</dbReference>
<name>A0A4R7JA86_9ACTN</name>
<proteinExistence type="inferred from homology"/>
<dbReference type="SUPFAM" id="SSF51419">
    <property type="entry name" value="PLP-binding barrel"/>
    <property type="match status" value="1"/>
</dbReference>
<comment type="similarity">
    <text evidence="4">Belongs to the alanine racemase family.</text>
</comment>
<dbReference type="RefSeq" id="WP_133754636.1">
    <property type="nucleotide sequence ID" value="NZ_CP171129.1"/>
</dbReference>
<feature type="binding site" evidence="4 6">
    <location>
        <position position="332"/>
    </location>
    <ligand>
        <name>substrate</name>
    </ligand>
</feature>
<feature type="domain" description="Alanine racemase C-terminal" evidence="7">
    <location>
        <begin position="263"/>
        <end position="389"/>
    </location>
</feature>
<keyword evidence="2 4" id="KW-0663">Pyridoxal phosphate</keyword>
<evidence type="ECO:0000256" key="4">
    <source>
        <dbReference type="HAMAP-Rule" id="MF_01201"/>
    </source>
</evidence>
<evidence type="ECO:0000256" key="3">
    <source>
        <dbReference type="ARBA" id="ARBA00023235"/>
    </source>
</evidence>
<dbReference type="SUPFAM" id="SSF50621">
    <property type="entry name" value="Alanine racemase C-terminal domain-like"/>
    <property type="match status" value="1"/>
</dbReference>
<accession>A0A4R7JA86</accession>
<evidence type="ECO:0000313" key="8">
    <source>
        <dbReference type="EMBL" id="TDT34234.1"/>
    </source>
</evidence>
<feature type="active site" description="Proton acceptor; specific for L-alanine" evidence="4">
    <location>
        <position position="284"/>
    </location>
</feature>
<comment type="pathway">
    <text evidence="4">Amino-acid biosynthesis; D-alanine biosynthesis; D-alanine from L-alanine: step 1/1.</text>
</comment>
<dbReference type="InterPro" id="IPR001608">
    <property type="entry name" value="Ala_racemase_N"/>
</dbReference>
<dbReference type="InterPro" id="IPR020622">
    <property type="entry name" value="Ala_racemase_pyridoxalP-BS"/>
</dbReference>
<dbReference type="Proteomes" id="UP000295371">
    <property type="component" value="Unassembled WGS sequence"/>
</dbReference>
<evidence type="ECO:0000256" key="1">
    <source>
        <dbReference type="ARBA" id="ARBA00001933"/>
    </source>
</evidence>
<organism evidence="8 9">
    <name type="scientific">Naumannella halotolerans</name>
    <dbReference type="NCBI Taxonomy" id="993414"/>
    <lineage>
        <taxon>Bacteria</taxon>
        <taxon>Bacillati</taxon>
        <taxon>Actinomycetota</taxon>
        <taxon>Actinomycetes</taxon>
        <taxon>Propionibacteriales</taxon>
        <taxon>Propionibacteriaceae</taxon>
        <taxon>Naumannella</taxon>
    </lineage>
</organism>
<feature type="binding site" evidence="4 6">
    <location>
        <position position="149"/>
    </location>
    <ligand>
        <name>substrate</name>
    </ligand>
</feature>
<dbReference type="PANTHER" id="PTHR30511">
    <property type="entry name" value="ALANINE RACEMASE"/>
    <property type="match status" value="1"/>
</dbReference>
<keyword evidence="9" id="KW-1185">Reference proteome</keyword>
<keyword evidence="3 4" id="KW-0413">Isomerase</keyword>
<dbReference type="OrthoDB" id="9813814at2"/>
<dbReference type="HAMAP" id="MF_01201">
    <property type="entry name" value="Ala_racemase"/>
    <property type="match status" value="1"/>
</dbReference>
<evidence type="ECO:0000256" key="5">
    <source>
        <dbReference type="PIRSR" id="PIRSR600821-50"/>
    </source>
</evidence>
<protein>
    <recommendedName>
        <fullName evidence="4">Alanine racemase</fullName>
        <ecNumber evidence="4">5.1.1.1</ecNumber>
    </recommendedName>
</protein>
<evidence type="ECO:0000256" key="6">
    <source>
        <dbReference type="PIRSR" id="PIRSR600821-52"/>
    </source>
</evidence>
<dbReference type="PRINTS" id="PR00992">
    <property type="entry name" value="ALARACEMASE"/>
</dbReference>
<comment type="caution">
    <text evidence="8">The sequence shown here is derived from an EMBL/GenBank/DDBJ whole genome shotgun (WGS) entry which is preliminary data.</text>
</comment>
<dbReference type="Gene3D" id="3.20.20.10">
    <property type="entry name" value="Alanine racemase"/>
    <property type="match status" value="1"/>
</dbReference>
<reference evidence="8 9" key="1">
    <citation type="submission" date="2019-03" db="EMBL/GenBank/DDBJ databases">
        <title>Genomic Encyclopedia of Archaeal and Bacterial Type Strains, Phase II (KMG-II): from individual species to whole genera.</title>
        <authorList>
            <person name="Goeker M."/>
        </authorList>
    </citation>
    <scope>NUCLEOTIDE SEQUENCE [LARGE SCALE GENOMIC DNA]</scope>
    <source>
        <strain evidence="8 9">DSM 24323</strain>
    </source>
</reference>
<gene>
    <name evidence="8" type="ORF">CLV29_1890</name>
</gene>
<comment type="catalytic activity">
    <reaction evidence="4">
        <text>L-alanine = D-alanine</text>
        <dbReference type="Rhea" id="RHEA:20249"/>
        <dbReference type="ChEBI" id="CHEBI:57416"/>
        <dbReference type="ChEBI" id="CHEBI:57972"/>
        <dbReference type="EC" id="5.1.1.1"/>
    </reaction>
</comment>
<dbReference type="Pfam" id="PF00842">
    <property type="entry name" value="Ala_racemase_C"/>
    <property type="match status" value="1"/>
</dbReference>
<dbReference type="InterPro" id="IPR000821">
    <property type="entry name" value="Ala_racemase"/>
</dbReference>
<dbReference type="GO" id="GO:0005829">
    <property type="term" value="C:cytosol"/>
    <property type="evidence" value="ECO:0007669"/>
    <property type="project" value="TreeGrafter"/>
</dbReference>
<dbReference type="GO" id="GO:0030632">
    <property type="term" value="P:D-alanine biosynthetic process"/>
    <property type="evidence" value="ECO:0007669"/>
    <property type="project" value="UniProtKB-UniRule"/>
</dbReference>
<dbReference type="GO" id="GO:0009252">
    <property type="term" value="P:peptidoglycan biosynthetic process"/>
    <property type="evidence" value="ECO:0007669"/>
    <property type="project" value="TreeGrafter"/>
</dbReference>
<dbReference type="AlphaFoldDB" id="A0A4R7JA86"/>
<feature type="modified residue" description="N6-(pyridoxal phosphate)lysine" evidence="4 5">
    <location>
        <position position="52"/>
    </location>
</feature>
<dbReference type="PROSITE" id="PS00395">
    <property type="entry name" value="ALANINE_RACEMASE"/>
    <property type="match status" value="1"/>
</dbReference>
<evidence type="ECO:0000256" key="2">
    <source>
        <dbReference type="ARBA" id="ARBA00022898"/>
    </source>
</evidence>
<dbReference type="SMART" id="SM01005">
    <property type="entry name" value="Ala_racemase_C"/>
    <property type="match status" value="1"/>
</dbReference>
<dbReference type="CDD" id="cd00430">
    <property type="entry name" value="PLPDE_III_AR"/>
    <property type="match status" value="1"/>
</dbReference>
<dbReference type="PANTHER" id="PTHR30511:SF0">
    <property type="entry name" value="ALANINE RACEMASE, CATABOLIC-RELATED"/>
    <property type="match status" value="1"/>
</dbReference>
<dbReference type="EC" id="5.1.1.1" evidence="4"/>
<dbReference type="GO" id="GO:0008784">
    <property type="term" value="F:alanine racemase activity"/>
    <property type="evidence" value="ECO:0007669"/>
    <property type="project" value="UniProtKB-UniRule"/>
</dbReference>
<evidence type="ECO:0000313" key="9">
    <source>
        <dbReference type="Proteomes" id="UP000295371"/>
    </source>
</evidence>
<dbReference type="UniPathway" id="UPA00042">
    <property type="reaction ID" value="UER00497"/>
</dbReference>
<dbReference type="GO" id="GO:0030170">
    <property type="term" value="F:pyridoxal phosphate binding"/>
    <property type="evidence" value="ECO:0007669"/>
    <property type="project" value="UniProtKB-UniRule"/>
</dbReference>
<dbReference type="InterPro" id="IPR011079">
    <property type="entry name" value="Ala_racemase_C"/>
</dbReference>
<comment type="cofactor">
    <cofactor evidence="1 4 5">
        <name>pyridoxal 5'-phosphate</name>
        <dbReference type="ChEBI" id="CHEBI:597326"/>
    </cofactor>
</comment>
<sequence length="391" mass="41703">MTAAPVPSERTTAAGLIDPRTASAVIDLDALRHNVAAIRALVAPAETMVVVKADAYGHGMTTVAAALRQAGVAWLGVATPQEALALREAGDTGRILAWIYGEQTDLTPFVVADIDLTVHRRSQLDRVAEAASLHRPARVQLKIDTGLHRNGSPAEEWASLCAAARELERSGRIEVVGIWSHLASGELPGDRSIAAQTEEFEQALAIADRAGLRPTYRHLANTGGALGTPGIRYDLVRLGIGAYGIDPADGELASSVGVELRPAMRLRAQLIAVKPLRAGESVSYGLTWTADRDTTIGLVPLGYADGIPVAGSDRIQVRVGDRIVPQRGRVCMDQFIVDLGPQAKERPGDEVTLFGDPAGPRAEDWARQIGTIGYEIVTRIGLRVPRVSLDR</sequence>
<comment type="function">
    <text evidence="4">Catalyzes the interconversion of L-alanine and D-alanine. May also act on other amino acids.</text>
</comment>
<dbReference type="InterPro" id="IPR029066">
    <property type="entry name" value="PLP-binding_barrel"/>
</dbReference>
<dbReference type="InterPro" id="IPR009006">
    <property type="entry name" value="Ala_racemase/Decarboxylase_C"/>
</dbReference>
<dbReference type="Pfam" id="PF01168">
    <property type="entry name" value="Ala_racemase_N"/>
    <property type="match status" value="1"/>
</dbReference>
<dbReference type="FunFam" id="3.20.20.10:FF:000002">
    <property type="entry name" value="Alanine racemase"/>
    <property type="match status" value="1"/>
</dbReference>